<feature type="transmembrane region" description="Helical" evidence="5">
    <location>
        <begin position="92"/>
        <end position="110"/>
    </location>
</feature>
<dbReference type="GO" id="GO:0035435">
    <property type="term" value="P:phosphate ion transmembrane transport"/>
    <property type="evidence" value="ECO:0007669"/>
    <property type="project" value="TreeGrafter"/>
</dbReference>
<evidence type="ECO:0000313" key="7">
    <source>
        <dbReference type="EMBL" id="SPB15598.1"/>
    </source>
</evidence>
<proteinExistence type="predicted"/>
<dbReference type="InterPro" id="IPR051337">
    <property type="entry name" value="OPA_Antiporter"/>
</dbReference>
<organism evidence="7 8">
    <name type="scientific">Caballeronia novacaledonica</name>
    <dbReference type="NCBI Taxonomy" id="1544861"/>
    <lineage>
        <taxon>Bacteria</taxon>
        <taxon>Pseudomonadati</taxon>
        <taxon>Pseudomonadota</taxon>
        <taxon>Betaproteobacteria</taxon>
        <taxon>Burkholderiales</taxon>
        <taxon>Burkholderiaceae</taxon>
        <taxon>Caballeronia</taxon>
    </lineage>
</organism>
<dbReference type="SUPFAM" id="SSF103473">
    <property type="entry name" value="MFS general substrate transporter"/>
    <property type="match status" value="1"/>
</dbReference>
<dbReference type="EMBL" id="OGTP01000008">
    <property type="protein sequence ID" value="SPB15598.1"/>
    <property type="molecule type" value="Genomic_DNA"/>
</dbReference>
<reference evidence="8" key="1">
    <citation type="submission" date="2018-01" db="EMBL/GenBank/DDBJ databases">
        <authorList>
            <person name="Peeters C."/>
        </authorList>
    </citation>
    <scope>NUCLEOTIDE SEQUENCE [LARGE SCALE GENOMIC DNA]</scope>
</reference>
<feature type="transmembrane region" description="Helical" evidence="5">
    <location>
        <begin position="191"/>
        <end position="209"/>
    </location>
</feature>
<dbReference type="Proteomes" id="UP000238169">
    <property type="component" value="Unassembled WGS sequence"/>
</dbReference>
<evidence type="ECO:0000256" key="5">
    <source>
        <dbReference type="SAM" id="Phobius"/>
    </source>
</evidence>
<feature type="transmembrane region" description="Helical" evidence="5">
    <location>
        <begin position="367"/>
        <end position="391"/>
    </location>
</feature>
<keyword evidence="3 5" id="KW-1133">Transmembrane helix</keyword>
<dbReference type="GO" id="GO:0012505">
    <property type="term" value="C:endomembrane system"/>
    <property type="evidence" value="ECO:0007669"/>
    <property type="project" value="UniProtKB-SubCell"/>
</dbReference>
<feature type="transmembrane region" description="Helical" evidence="5">
    <location>
        <begin position="25"/>
        <end position="46"/>
    </location>
</feature>
<keyword evidence="8" id="KW-1185">Reference proteome</keyword>
<dbReference type="PANTHER" id="PTHR43826:SF3">
    <property type="entry name" value="GLUCOSE-6-PHOSPHATE EXCHANGER SLC37A4"/>
    <property type="match status" value="1"/>
</dbReference>
<dbReference type="PROSITE" id="PS50850">
    <property type="entry name" value="MFS"/>
    <property type="match status" value="1"/>
</dbReference>
<dbReference type="RefSeq" id="WP_106855236.1">
    <property type="nucleotide sequence ID" value="NZ_OGTP01000008.1"/>
</dbReference>
<feature type="transmembrane region" description="Helical" evidence="5">
    <location>
        <begin position="307"/>
        <end position="325"/>
    </location>
</feature>
<dbReference type="AlphaFoldDB" id="A0A2U3I605"/>
<dbReference type="Gene3D" id="1.20.1250.20">
    <property type="entry name" value="MFS general substrate transporter like domains"/>
    <property type="match status" value="2"/>
</dbReference>
<feature type="transmembrane region" description="Helical" evidence="5">
    <location>
        <begin position="116"/>
        <end position="140"/>
    </location>
</feature>
<protein>
    <submittedName>
        <fullName evidence="7">MFS transporter</fullName>
    </submittedName>
</protein>
<dbReference type="InterPro" id="IPR020846">
    <property type="entry name" value="MFS_dom"/>
</dbReference>
<comment type="subcellular location">
    <subcellularLocation>
        <location evidence="1">Endomembrane system</location>
        <topology evidence="1">Multi-pass membrane protein</topology>
    </subcellularLocation>
</comment>
<feature type="transmembrane region" description="Helical" evidence="5">
    <location>
        <begin position="161"/>
        <end position="179"/>
    </location>
</feature>
<dbReference type="OrthoDB" id="9773404at2"/>
<keyword evidence="2 5" id="KW-0812">Transmembrane</keyword>
<dbReference type="PANTHER" id="PTHR43826">
    <property type="entry name" value="GLUCOSE-6-PHOSPHATE EXCHANGER SLC37A4"/>
    <property type="match status" value="1"/>
</dbReference>
<feature type="transmembrane region" description="Helical" evidence="5">
    <location>
        <begin position="269"/>
        <end position="287"/>
    </location>
</feature>
<evidence type="ECO:0000256" key="2">
    <source>
        <dbReference type="ARBA" id="ARBA00022692"/>
    </source>
</evidence>
<sequence length="434" mass="47058">MTAAIERTEQTLAESAASSSSLVRYFQLAVLTLAAGALYPMLYLRQNFENTLLQAFHITADQLGELYSILGIVYVITYIPSGWLADRVSSRWLVVVSLGTVGLLGLWFATFPDASMLRWIFLGWGIAGGLTFWSAILRAVKLLGTEREQGRFFGILDGGRGLTEAVLASIAVAIFAHYASLAPQLSLRPVIHMYAYTCLGIGALAGLILPNDRNRTCESGGAAQGSASALGDFVTLIRIPEIWLISLIVLAGYQLLWATFSFSSYIQEHFSASAVLAGELTVIKLWMRPIGAIGGGFLGDRYSNVNVLGFGMLAAAAAWMLFVLVPSSIPMWLLACCIVLLGLMTYSVHGLYWAIIDRCHVPARVTGLAIGIISMIGLSPDVFLPMISSAISHRFPGVLGTQLYFVYIGACCLLGSGLVYVFKKRTEHYRFPGQ</sequence>
<name>A0A2U3I605_9BURK</name>
<feature type="domain" description="Major facilitator superfamily (MFS) profile" evidence="6">
    <location>
        <begin position="13"/>
        <end position="427"/>
    </location>
</feature>
<dbReference type="Pfam" id="PF07690">
    <property type="entry name" value="MFS_1"/>
    <property type="match status" value="1"/>
</dbReference>
<evidence type="ECO:0000259" key="6">
    <source>
        <dbReference type="PROSITE" id="PS50850"/>
    </source>
</evidence>
<dbReference type="GO" id="GO:0061513">
    <property type="term" value="F:glucose 6-phosphate:phosphate antiporter activity"/>
    <property type="evidence" value="ECO:0007669"/>
    <property type="project" value="TreeGrafter"/>
</dbReference>
<dbReference type="CDD" id="cd06174">
    <property type="entry name" value="MFS"/>
    <property type="match status" value="1"/>
</dbReference>
<keyword evidence="4 5" id="KW-0472">Membrane</keyword>
<evidence type="ECO:0000256" key="4">
    <source>
        <dbReference type="ARBA" id="ARBA00023136"/>
    </source>
</evidence>
<gene>
    <name evidence="7" type="ORF">NOV72_02818</name>
</gene>
<feature type="transmembrane region" description="Helical" evidence="5">
    <location>
        <begin position="403"/>
        <end position="422"/>
    </location>
</feature>
<dbReference type="GO" id="GO:0016020">
    <property type="term" value="C:membrane"/>
    <property type="evidence" value="ECO:0007669"/>
    <property type="project" value="UniProtKB-ARBA"/>
</dbReference>
<dbReference type="InterPro" id="IPR011701">
    <property type="entry name" value="MFS"/>
</dbReference>
<feature type="transmembrane region" description="Helical" evidence="5">
    <location>
        <begin position="331"/>
        <end position="355"/>
    </location>
</feature>
<feature type="transmembrane region" description="Helical" evidence="5">
    <location>
        <begin position="242"/>
        <end position="263"/>
    </location>
</feature>
<feature type="transmembrane region" description="Helical" evidence="5">
    <location>
        <begin position="66"/>
        <end position="85"/>
    </location>
</feature>
<dbReference type="InterPro" id="IPR036259">
    <property type="entry name" value="MFS_trans_sf"/>
</dbReference>
<evidence type="ECO:0000256" key="3">
    <source>
        <dbReference type="ARBA" id="ARBA00022989"/>
    </source>
</evidence>
<accession>A0A2U3I605</accession>
<evidence type="ECO:0000256" key="1">
    <source>
        <dbReference type="ARBA" id="ARBA00004127"/>
    </source>
</evidence>
<evidence type="ECO:0000313" key="8">
    <source>
        <dbReference type="Proteomes" id="UP000238169"/>
    </source>
</evidence>